<evidence type="ECO:0000313" key="1">
    <source>
        <dbReference type="EMBL" id="WOO83110.1"/>
    </source>
</evidence>
<dbReference type="GeneID" id="87809813"/>
<dbReference type="Proteomes" id="UP000827549">
    <property type="component" value="Chromosome 4"/>
</dbReference>
<keyword evidence="2" id="KW-1185">Reference proteome</keyword>
<organism evidence="1 2">
    <name type="scientific">Vanrija pseudolonga</name>
    <dbReference type="NCBI Taxonomy" id="143232"/>
    <lineage>
        <taxon>Eukaryota</taxon>
        <taxon>Fungi</taxon>
        <taxon>Dikarya</taxon>
        <taxon>Basidiomycota</taxon>
        <taxon>Agaricomycotina</taxon>
        <taxon>Tremellomycetes</taxon>
        <taxon>Trichosporonales</taxon>
        <taxon>Trichosporonaceae</taxon>
        <taxon>Vanrija</taxon>
    </lineage>
</organism>
<name>A0AAF0YAN0_9TREE</name>
<sequence length="300" mass="33775">MAIQIVVAPENDFTQGGGLAYFSASDGTLFRFSLHALSFVSPRFKEMFEAAQAEATYDIIPMTNSTPEALRLLFILITDRNSDDEPAKDLQWPEDETLESLITTINMFQFKGIYTALLNRIDLSSPWNRPPPMKWFIFAKVAGQYTGATEALCAMRGYGLNATNMPLKLLSSRPPWIVKMMSGVDVLLDCLDEFWASHHAWQQMLGEFQFSLETDFQLEHDPEECGDLDCDACNQYYEGPDQFAVSEARANGVTEKVWAYLESEDPWLLGNIDAFVKPLNLSPVLSDNLTANLKLLTSHM</sequence>
<reference evidence="1" key="1">
    <citation type="submission" date="2023-10" db="EMBL/GenBank/DDBJ databases">
        <authorList>
            <person name="Noh H."/>
        </authorList>
    </citation>
    <scope>NUCLEOTIDE SEQUENCE</scope>
    <source>
        <strain evidence="1">DUCC4014</strain>
    </source>
</reference>
<gene>
    <name evidence="1" type="ORF">LOC62_04G006591</name>
</gene>
<protein>
    <recommendedName>
        <fullName evidence="3">BTB domain-containing protein</fullName>
    </recommendedName>
</protein>
<proteinExistence type="predicted"/>
<evidence type="ECO:0000313" key="2">
    <source>
        <dbReference type="Proteomes" id="UP000827549"/>
    </source>
</evidence>
<evidence type="ECO:0008006" key="3">
    <source>
        <dbReference type="Google" id="ProtNLM"/>
    </source>
</evidence>
<dbReference type="AlphaFoldDB" id="A0AAF0YAN0"/>
<dbReference type="RefSeq" id="XP_062629142.1">
    <property type="nucleotide sequence ID" value="XM_062773158.1"/>
</dbReference>
<accession>A0AAF0YAN0</accession>
<dbReference type="EMBL" id="CP086717">
    <property type="protein sequence ID" value="WOO83110.1"/>
    <property type="molecule type" value="Genomic_DNA"/>
</dbReference>